<dbReference type="InterPro" id="IPR012338">
    <property type="entry name" value="Beta-lactam/transpept-like"/>
</dbReference>
<dbReference type="Gene3D" id="3.40.710.10">
    <property type="entry name" value="DD-peptidase/beta-lactamase superfamily"/>
    <property type="match status" value="1"/>
</dbReference>
<dbReference type="InterPro" id="IPR045155">
    <property type="entry name" value="Beta-lactam_cat"/>
</dbReference>
<dbReference type="Proteomes" id="UP000029738">
    <property type="component" value="Unassembled WGS sequence"/>
</dbReference>
<keyword evidence="3" id="KW-1185">Reference proteome</keyword>
<dbReference type="PANTHER" id="PTHR35333">
    <property type="entry name" value="BETA-LACTAMASE"/>
    <property type="match status" value="1"/>
</dbReference>
<sequence>MYKYISSVFFIILLTLNLMFPPSALAESELQKRSLAQIQTPEQSMSPKAALERLFISKQIQPEWFSPEFLAQVSIIQIRQVLSGLKNQLGTYQGIQSNARDFLVLFSQASVPTQIVLNSKGQISGLLFQPPQAKVMSLEEAIAQFKALPGQVSFLVREGKTTKAALNTTTPLAVGSAFKLAVLQALKSQIASGKRTWKDVVQLQPSEKSLPSGMLHTWPDGSYLTVQTLASLMISLSDNTATDILINLLGREEIEPVSPRNRPFLTTRELFVLKGSGNRDLLKRYQTSNESQRRTILREIAKKPLPDVNEFVGTNPVALDVEWFFTAEELCQLIEQVADLPLMSINPGVANTENWQRVAYKGGSEPGVFNMTTWLQAKNGKNYCVVAIWNNSNASLEESKFMALYSGVLAKLAANN</sequence>
<proteinExistence type="predicted"/>
<dbReference type="InterPro" id="IPR000871">
    <property type="entry name" value="Beta-lactam_class-A"/>
</dbReference>
<dbReference type="RefSeq" id="WP_038088751.1">
    <property type="nucleotide sequence ID" value="NZ_JHEG04000001.1"/>
</dbReference>
<protein>
    <submittedName>
        <fullName evidence="2">Serine hydrolase</fullName>
    </submittedName>
</protein>
<dbReference type="PANTHER" id="PTHR35333:SF5">
    <property type="entry name" value="CONSERVED LIPOPROTEIN LPQF-RELATED"/>
    <property type="match status" value="1"/>
</dbReference>
<dbReference type="GO" id="GO:0046677">
    <property type="term" value="P:response to antibiotic"/>
    <property type="evidence" value="ECO:0007669"/>
    <property type="project" value="InterPro"/>
</dbReference>
<reference evidence="2" key="2">
    <citation type="submission" date="2019-11" db="EMBL/GenBank/DDBJ databases">
        <title>Improved Assembly of Tolypothrix boutellei genome.</title>
        <authorList>
            <person name="Sarangi A.N."/>
            <person name="Mukherjee M."/>
            <person name="Ghosh S."/>
            <person name="Singh D."/>
            <person name="Das A."/>
            <person name="Kant S."/>
            <person name="Prusty A."/>
            <person name="Tripathy S."/>
        </authorList>
    </citation>
    <scope>NUCLEOTIDE SEQUENCE</scope>
    <source>
        <strain evidence="2">VB521301</strain>
    </source>
</reference>
<dbReference type="EMBL" id="JHEG04000001">
    <property type="protein sequence ID" value="KAF3887836.1"/>
    <property type="molecule type" value="Genomic_DNA"/>
</dbReference>
<evidence type="ECO:0000313" key="2">
    <source>
        <dbReference type="EMBL" id="KAF3887836.1"/>
    </source>
</evidence>
<dbReference type="GO" id="GO:0030655">
    <property type="term" value="P:beta-lactam antibiotic catabolic process"/>
    <property type="evidence" value="ECO:0007669"/>
    <property type="project" value="InterPro"/>
</dbReference>
<feature type="domain" description="Beta-lactamase class A catalytic" evidence="1">
    <location>
        <begin position="160"/>
        <end position="255"/>
    </location>
</feature>
<name>A0A8S9T6V6_9CYAN</name>
<dbReference type="SUPFAM" id="SSF56601">
    <property type="entry name" value="beta-lactamase/transpeptidase-like"/>
    <property type="match status" value="1"/>
</dbReference>
<reference evidence="2" key="1">
    <citation type="journal article" date="2015" name="Genome Announc.">
        <title>Draft Genome Sequence of Tolypothrix boutellei Strain VB521301.</title>
        <authorList>
            <person name="Chandrababunaidu M.M."/>
            <person name="Singh D."/>
            <person name="Sen D."/>
            <person name="Bhan S."/>
            <person name="Das S."/>
            <person name="Gupta A."/>
            <person name="Adhikary S.P."/>
            <person name="Tripathy S."/>
        </authorList>
    </citation>
    <scope>NUCLEOTIDE SEQUENCE</scope>
    <source>
        <strain evidence="2">VB521301</strain>
    </source>
</reference>
<dbReference type="AlphaFoldDB" id="A0A8S9T6V6"/>
<evidence type="ECO:0000313" key="3">
    <source>
        <dbReference type="Proteomes" id="UP000029738"/>
    </source>
</evidence>
<keyword evidence="2" id="KW-0378">Hydrolase</keyword>
<comment type="caution">
    <text evidence="2">The sequence shown here is derived from an EMBL/GenBank/DDBJ whole genome shotgun (WGS) entry which is preliminary data.</text>
</comment>
<dbReference type="Pfam" id="PF13354">
    <property type="entry name" value="Beta-lactamase2"/>
    <property type="match status" value="1"/>
</dbReference>
<dbReference type="GO" id="GO:0008800">
    <property type="term" value="F:beta-lactamase activity"/>
    <property type="evidence" value="ECO:0007669"/>
    <property type="project" value="InterPro"/>
</dbReference>
<organism evidence="2 3">
    <name type="scientific">Tolypothrix bouteillei VB521301</name>
    <dbReference type="NCBI Taxonomy" id="1479485"/>
    <lineage>
        <taxon>Bacteria</taxon>
        <taxon>Bacillati</taxon>
        <taxon>Cyanobacteriota</taxon>
        <taxon>Cyanophyceae</taxon>
        <taxon>Nostocales</taxon>
        <taxon>Tolypothrichaceae</taxon>
        <taxon>Tolypothrix</taxon>
    </lineage>
</organism>
<evidence type="ECO:0000259" key="1">
    <source>
        <dbReference type="Pfam" id="PF13354"/>
    </source>
</evidence>
<accession>A0A8S9T6V6</accession>
<gene>
    <name evidence="2" type="ORF">DA73_0400021830</name>
</gene>